<keyword evidence="2" id="KW-1185">Reference proteome</keyword>
<dbReference type="RefSeq" id="WP_169281467.1">
    <property type="nucleotide sequence ID" value="NZ_CP051680.1"/>
</dbReference>
<protein>
    <submittedName>
        <fullName evidence="1">UDP-4-amino-4, 6-dideoxy-N-acetyl-beta-L-altrosamine N-acetyltransferase</fullName>
        <ecNumber evidence="1">2.3.1.202</ecNumber>
    </submittedName>
</protein>
<dbReference type="Proteomes" id="UP000502248">
    <property type="component" value="Chromosome"/>
</dbReference>
<dbReference type="AlphaFoldDB" id="A0A7Z2VLE2"/>
<evidence type="ECO:0000313" key="2">
    <source>
        <dbReference type="Proteomes" id="UP000502248"/>
    </source>
</evidence>
<dbReference type="Gene3D" id="3.40.630.30">
    <property type="match status" value="1"/>
</dbReference>
<sequence length="179" mass="21551">MIEFVKLQECHLEQVLGWRTKAAVTQYMYNDIEYNLENQIKWYETISQSNSEKYWVISIKGLLVGLISLNGIDQKNKRTSWGYYIGDEQYGIYGGIIPPYLYNYIFYELNFNKITAEVMEGNENIMKIHKLHGYRDVGVYQQHVFKYQRFHDVYVMELTKSQWELKSKLFKNYKGRFEE</sequence>
<dbReference type="Pfam" id="PF13420">
    <property type="entry name" value="Acetyltransf_4"/>
    <property type="match status" value="1"/>
</dbReference>
<proteinExistence type="predicted"/>
<keyword evidence="1" id="KW-0808">Transferase</keyword>
<dbReference type="KEGG" id="cheb:HH215_19835"/>
<dbReference type="EMBL" id="CP051680">
    <property type="protein sequence ID" value="QJD85202.1"/>
    <property type="molecule type" value="Genomic_DNA"/>
</dbReference>
<dbReference type="PANTHER" id="PTHR43415:SF3">
    <property type="entry name" value="GNAT-FAMILY ACETYLTRANSFERASE"/>
    <property type="match status" value="1"/>
</dbReference>
<gene>
    <name evidence="1" type="primary">pseH</name>
    <name evidence="1" type="ORF">HH215_19835</name>
</gene>
<dbReference type="GO" id="GO:0016746">
    <property type="term" value="F:acyltransferase activity"/>
    <property type="evidence" value="ECO:0007669"/>
    <property type="project" value="UniProtKB-KW"/>
</dbReference>
<reference evidence="1 2" key="1">
    <citation type="submission" date="2020-04" db="EMBL/GenBank/DDBJ databases">
        <title>Genome sequencing of novel species.</title>
        <authorList>
            <person name="Heo J."/>
            <person name="Kim S.-J."/>
            <person name="Kim J.-S."/>
            <person name="Hong S.-B."/>
            <person name="Kwon S.-W."/>
        </authorList>
    </citation>
    <scope>NUCLEOTIDE SEQUENCE [LARGE SCALE GENOMIC DNA]</scope>
    <source>
        <strain evidence="1 2">MFER-1</strain>
    </source>
</reference>
<dbReference type="NCBIfam" id="TIGR03585">
    <property type="entry name" value="PseH"/>
    <property type="match status" value="1"/>
</dbReference>
<dbReference type="InterPro" id="IPR016181">
    <property type="entry name" value="Acyl_CoA_acyltransferase"/>
</dbReference>
<keyword evidence="1" id="KW-0012">Acyltransferase</keyword>
<dbReference type="PANTHER" id="PTHR43415">
    <property type="entry name" value="SPERMIDINE N(1)-ACETYLTRANSFERASE"/>
    <property type="match status" value="1"/>
</dbReference>
<evidence type="ECO:0000313" key="1">
    <source>
        <dbReference type="EMBL" id="QJD85202.1"/>
    </source>
</evidence>
<accession>A0A7Z2VLE2</accession>
<dbReference type="InterPro" id="IPR020036">
    <property type="entry name" value="PseH"/>
</dbReference>
<organism evidence="1 2">
    <name type="scientific">Cohnella herbarum</name>
    <dbReference type="NCBI Taxonomy" id="2728023"/>
    <lineage>
        <taxon>Bacteria</taxon>
        <taxon>Bacillati</taxon>
        <taxon>Bacillota</taxon>
        <taxon>Bacilli</taxon>
        <taxon>Bacillales</taxon>
        <taxon>Paenibacillaceae</taxon>
        <taxon>Cohnella</taxon>
    </lineage>
</organism>
<dbReference type="EC" id="2.3.1.202" evidence="1"/>
<dbReference type="SUPFAM" id="SSF55729">
    <property type="entry name" value="Acyl-CoA N-acyltransferases (Nat)"/>
    <property type="match status" value="1"/>
</dbReference>
<name>A0A7Z2VLE2_9BACL</name>